<gene>
    <name evidence="1" type="ORF">F5544_27430</name>
</gene>
<evidence type="ECO:0000313" key="1">
    <source>
        <dbReference type="EMBL" id="QIS13340.1"/>
    </source>
</evidence>
<dbReference type="KEGG" id="nah:F5544_27430"/>
<evidence type="ECO:0000313" key="2">
    <source>
        <dbReference type="Proteomes" id="UP000503540"/>
    </source>
</evidence>
<dbReference type="AlphaFoldDB" id="A0A6G9YJK3"/>
<organism evidence="1 2">
    <name type="scientific">Nocardia arthritidis</name>
    <dbReference type="NCBI Taxonomy" id="228602"/>
    <lineage>
        <taxon>Bacteria</taxon>
        <taxon>Bacillati</taxon>
        <taxon>Actinomycetota</taxon>
        <taxon>Actinomycetes</taxon>
        <taxon>Mycobacteriales</taxon>
        <taxon>Nocardiaceae</taxon>
        <taxon>Nocardia</taxon>
    </lineage>
</organism>
<name>A0A6G9YJK3_9NOCA</name>
<dbReference type="EMBL" id="CP046172">
    <property type="protein sequence ID" value="QIS13340.1"/>
    <property type="molecule type" value="Genomic_DNA"/>
</dbReference>
<dbReference type="RefSeq" id="WP_167475889.1">
    <property type="nucleotide sequence ID" value="NZ_CP046172.1"/>
</dbReference>
<sequence>MAVTIEDLEKRLFAAEIALRIAKKVDEASDDPEFSQGQRDDIGDIRMRVRDLQRRVGEYRFTISRLQSAQEEANRDAWDIKQGMTRLERGLQAIVEHFGIVIAADDE</sequence>
<reference evidence="1 2" key="1">
    <citation type="journal article" date="2019" name="ACS Chem. Biol.">
        <title>Identification and Mobilization of a Cryptic Antibiotic Biosynthesis Gene Locus from a Human-Pathogenic Nocardia Isolate.</title>
        <authorList>
            <person name="Herisse M."/>
            <person name="Ishida K."/>
            <person name="Porter J.L."/>
            <person name="Howden B."/>
            <person name="Hertweck C."/>
            <person name="Stinear T.P."/>
            <person name="Pidot S.J."/>
        </authorList>
    </citation>
    <scope>NUCLEOTIDE SEQUENCE [LARGE SCALE GENOMIC DNA]</scope>
    <source>
        <strain evidence="1 2">AUSMDU00012717</strain>
    </source>
</reference>
<proteinExistence type="predicted"/>
<accession>A0A6G9YJK3</accession>
<protein>
    <submittedName>
        <fullName evidence="1">Uncharacterized protein</fullName>
    </submittedName>
</protein>
<dbReference type="Proteomes" id="UP000503540">
    <property type="component" value="Chromosome"/>
</dbReference>
<keyword evidence="2" id="KW-1185">Reference proteome</keyword>